<feature type="region of interest" description="Disordered" evidence="1">
    <location>
        <begin position="159"/>
        <end position="200"/>
    </location>
</feature>
<name>A0AAE0KN50_9CHLO</name>
<accession>A0AAE0KN50</accession>
<organism evidence="2 3">
    <name type="scientific">Cymbomonas tetramitiformis</name>
    <dbReference type="NCBI Taxonomy" id="36881"/>
    <lineage>
        <taxon>Eukaryota</taxon>
        <taxon>Viridiplantae</taxon>
        <taxon>Chlorophyta</taxon>
        <taxon>Pyramimonadophyceae</taxon>
        <taxon>Pyramimonadales</taxon>
        <taxon>Pyramimonadaceae</taxon>
        <taxon>Cymbomonas</taxon>
    </lineage>
</organism>
<comment type="caution">
    <text evidence="2">The sequence shown here is derived from an EMBL/GenBank/DDBJ whole genome shotgun (WGS) entry which is preliminary data.</text>
</comment>
<evidence type="ECO:0000313" key="2">
    <source>
        <dbReference type="EMBL" id="KAK3254852.1"/>
    </source>
</evidence>
<dbReference type="EMBL" id="LGRX02023134">
    <property type="protein sequence ID" value="KAK3254852.1"/>
    <property type="molecule type" value="Genomic_DNA"/>
</dbReference>
<dbReference type="AlphaFoldDB" id="A0AAE0KN50"/>
<feature type="region of interest" description="Disordered" evidence="1">
    <location>
        <begin position="91"/>
        <end position="114"/>
    </location>
</feature>
<protein>
    <submittedName>
        <fullName evidence="2">Uncharacterized protein</fullName>
    </submittedName>
</protein>
<sequence>MHAIEALLKVPSLIAGHLPGARTRAHVGSGLRGSGSATVTGNGSGWCLAGPPPGAPECHRARHHCPAPPVARPPPRSPAFLVDPGALLRPSHLAWDSRPNTRDSKRPVTRGDSLVDEELHISEIQRRPHSRSIKAGSRPVTRGDSIVDEELGIRENVVSSSSRFRASRPGTQESRPGTRDAMLCDPGSGENRGLDGDTKLEDIPGQLEKVEEEHGFAGVEEIRV</sequence>
<proteinExistence type="predicted"/>
<dbReference type="Proteomes" id="UP001190700">
    <property type="component" value="Unassembled WGS sequence"/>
</dbReference>
<evidence type="ECO:0000256" key="1">
    <source>
        <dbReference type="SAM" id="MobiDB-lite"/>
    </source>
</evidence>
<reference evidence="2 3" key="1">
    <citation type="journal article" date="2015" name="Genome Biol. Evol.">
        <title>Comparative Genomics of a Bacterivorous Green Alga Reveals Evolutionary Causalities and Consequences of Phago-Mixotrophic Mode of Nutrition.</title>
        <authorList>
            <person name="Burns J.A."/>
            <person name="Paasch A."/>
            <person name="Narechania A."/>
            <person name="Kim E."/>
        </authorList>
    </citation>
    <scope>NUCLEOTIDE SEQUENCE [LARGE SCALE GENOMIC DNA]</scope>
    <source>
        <strain evidence="2 3">PLY_AMNH</strain>
    </source>
</reference>
<feature type="compositionally biased region" description="Low complexity" evidence="1">
    <location>
        <begin position="159"/>
        <end position="168"/>
    </location>
</feature>
<keyword evidence="3" id="KW-1185">Reference proteome</keyword>
<evidence type="ECO:0000313" key="3">
    <source>
        <dbReference type="Proteomes" id="UP001190700"/>
    </source>
</evidence>
<gene>
    <name evidence="2" type="ORF">CYMTET_35950</name>
</gene>